<keyword evidence="3 11" id="KW-0004">4Fe-4S</keyword>
<keyword evidence="9 11" id="KW-1015">Disulfide bond</keyword>
<gene>
    <name evidence="11" type="primary">whiB</name>
    <name evidence="13" type="ORF">V5R04_07210</name>
</gene>
<keyword evidence="10 11" id="KW-0804">Transcription</keyword>
<keyword evidence="7 11" id="KW-0805">Transcription regulation</keyword>
<dbReference type="HAMAP" id="MF_01479">
    <property type="entry name" value="WhiB"/>
    <property type="match status" value="1"/>
</dbReference>
<dbReference type="InterPro" id="IPR034768">
    <property type="entry name" value="4FE4S_WBL"/>
</dbReference>
<dbReference type="GO" id="GO:0005737">
    <property type="term" value="C:cytoplasm"/>
    <property type="evidence" value="ECO:0007669"/>
    <property type="project" value="UniProtKB-SubCell"/>
</dbReference>
<dbReference type="GO" id="GO:0035731">
    <property type="term" value="F:dinitrosyl-iron complex binding"/>
    <property type="evidence" value="ECO:0007669"/>
    <property type="project" value="UniProtKB-UniRule"/>
</dbReference>
<dbReference type="GO" id="GO:0045892">
    <property type="term" value="P:negative regulation of DNA-templated transcription"/>
    <property type="evidence" value="ECO:0007669"/>
    <property type="project" value="TreeGrafter"/>
</dbReference>
<evidence type="ECO:0000256" key="7">
    <source>
        <dbReference type="ARBA" id="ARBA00023015"/>
    </source>
</evidence>
<sequence length="116" mass="12828">MSEQSLSHPETYADPEAVFQLLDALTEVSERETWRDEAVCAQVGPDVFFPVRGGATTSAKALCAQCPVIEQCLTWAIESGEPHGVWGGMSTADRRAYAKEHDMKFGNPDAWVRDLR</sequence>
<comment type="cofactor">
    <cofactor evidence="11">
        <name>[4Fe-4S] cluster</name>
        <dbReference type="ChEBI" id="CHEBI:49883"/>
    </cofactor>
    <text evidence="11">Binds 1 [4Fe-4S] cluster per subunit. Following nitrosylation of the [4Fe-4S] cluster binds 1 [4Fe-8(NO)] cluster per subunit.</text>
</comment>
<keyword evidence="11" id="KW-0963">Cytoplasm</keyword>
<feature type="binding site" evidence="11">
    <location>
        <position position="66"/>
    </location>
    <ligand>
        <name>[4Fe-4S] cluster</name>
        <dbReference type="ChEBI" id="CHEBI:49883"/>
    </ligand>
</feature>
<feature type="binding site" evidence="11">
    <location>
        <position position="63"/>
    </location>
    <ligand>
        <name>[4Fe-4S] cluster</name>
        <dbReference type="ChEBI" id="CHEBI:49883"/>
    </ligand>
</feature>
<comment type="similarity">
    <text evidence="2 11">Belongs to the WhiB family.</text>
</comment>
<protein>
    <recommendedName>
        <fullName evidence="11">Transcriptional regulator WhiB</fullName>
    </recommendedName>
</protein>
<evidence type="ECO:0000256" key="5">
    <source>
        <dbReference type="ARBA" id="ARBA00023004"/>
    </source>
</evidence>
<evidence type="ECO:0000256" key="10">
    <source>
        <dbReference type="ARBA" id="ARBA00023163"/>
    </source>
</evidence>
<accession>A0AAU7DZN6</accession>
<keyword evidence="6 11" id="KW-0411">Iron-sulfur</keyword>
<keyword evidence="8 11" id="KW-0238">DNA-binding</keyword>
<dbReference type="GO" id="GO:0047134">
    <property type="term" value="F:protein-disulfide reductase [NAD(P)H] activity"/>
    <property type="evidence" value="ECO:0007669"/>
    <property type="project" value="TreeGrafter"/>
</dbReference>
<keyword evidence="5 11" id="KW-0408">Iron</keyword>
<dbReference type="GO" id="GO:0046872">
    <property type="term" value="F:metal ion binding"/>
    <property type="evidence" value="ECO:0007669"/>
    <property type="project" value="UniProtKB-KW"/>
</dbReference>
<name>A0AAU7DZN6_9MICO</name>
<comment type="PTM">
    <text evidence="11">The Fe-S cluster can be nitrosylated by nitric oxide (NO).</text>
</comment>
<dbReference type="Pfam" id="PF02467">
    <property type="entry name" value="Whib"/>
    <property type="match status" value="1"/>
</dbReference>
<feature type="binding site" evidence="11">
    <location>
        <position position="72"/>
    </location>
    <ligand>
        <name>[4Fe-4S] cluster</name>
        <dbReference type="ChEBI" id="CHEBI:49883"/>
    </ligand>
</feature>
<dbReference type="PROSITE" id="PS51674">
    <property type="entry name" value="4FE4S_WBL"/>
    <property type="match status" value="1"/>
</dbReference>
<comment type="function">
    <text evidence="11">Acts as a transcriptional regulator. Probably redox-responsive. The apo- but not holo-form probably binds DNA.</text>
</comment>
<evidence type="ECO:0000256" key="4">
    <source>
        <dbReference type="ARBA" id="ARBA00022723"/>
    </source>
</evidence>
<evidence type="ECO:0000256" key="1">
    <source>
        <dbReference type="ARBA" id="ARBA00004496"/>
    </source>
</evidence>
<evidence type="ECO:0000256" key="6">
    <source>
        <dbReference type="ARBA" id="ARBA00023014"/>
    </source>
</evidence>
<reference evidence="13" key="1">
    <citation type="submission" date="2024-02" db="EMBL/GenBank/DDBJ databases">
        <title>Tomenella chthoni gen. nov. sp. nov., a member of the family Jonesiaceae isolated from bat guano.</title>
        <authorList>
            <person name="Miller S.L."/>
            <person name="King J."/>
            <person name="Sankaranarayanan K."/>
            <person name="Lawson P.A."/>
        </authorList>
    </citation>
    <scope>NUCLEOTIDE SEQUENCE</scope>
    <source>
        <strain evidence="13">BS-20</strain>
    </source>
</reference>
<dbReference type="GO" id="GO:0045454">
    <property type="term" value="P:cell redox homeostasis"/>
    <property type="evidence" value="ECO:0007669"/>
    <property type="project" value="TreeGrafter"/>
</dbReference>
<keyword evidence="4 11" id="KW-0479">Metal-binding</keyword>
<evidence type="ECO:0000313" key="13">
    <source>
        <dbReference type="EMBL" id="XBH22991.1"/>
    </source>
</evidence>
<dbReference type="GO" id="GO:0051539">
    <property type="term" value="F:4 iron, 4 sulfur cluster binding"/>
    <property type="evidence" value="ECO:0007669"/>
    <property type="project" value="UniProtKB-UniRule"/>
</dbReference>
<proteinExistence type="inferred from homology"/>
<organism evidence="13">
    <name type="scientific">Jonesiaceae bacterium BS-20</name>
    <dbReference type="NCBI Taxonomy" id="3120821"/>
    <lineage>
        <taxon>Bacteria</taxon>
        <taxon>Bacillati</taxon>
        <taxon>Actinomycetota</taxon>
        <taxon>Actinomycetes</taxon>
        <taxon>Micrococcales</taxon>
        <taxon>Jonesiaceae</taxon>
    </lineage>
</organism>
<feature type="domain" description="4Fe-4S Wbl-type" evidence="12">
    <location>
        <begin position="39"/>
        <end position="96"/>
    </location>
</feature>
<evidence type="ECO:0000256" key="3">
    <source>
        <dbReference type="ARBA" id="ARBA00022485"/>
    </source>
</evidence>
<dbReference type="InterPro" id="IPR003482">
    <property type="entry name" value="Whib"/>
</dbReference>
<dbReference type="AlphaFoldDB" id="A0AAU7DZN6"/>
<evidence type="ECO:0000256" key="11">
    <source>
        <dbReference type="HAMAP-Rule" id="MF_01479"/>
    </source>
</evidence>
<comment type="PTM">
    <text evidence="11">Upon Fe-S cluster removal intramolecular disulfide bonds are formed.</text>
</comment>
<dbReference type="PANTHER" id="PTHR38839">
    <property type="entry name" value="TRANSCRIPTIONAL REGULATOR WHID-RELATED"/>
    <property type="match status" value="1"/>
</dbReference>
<comment type="subcellular location">
    <subcellularLocation>
        <location evidence="1 11">Cytoplasm</location>
    </subcellularLocation>
</comment>
<evidence type="ECO:0000256" key="8">
    <source>
        <dbReference type="ARBA" id="ARBA00023125"/>
    </source>
</evidence>
<dbReference type="EMBL" id="CP146203">
    <property type="protein sequence ID" value="XBH22991.1"/>
    <property type="molecule type" value="Genomic_DNA"/>
</dbReference>
<dbReference type="GO" id="GO:0003677">
    <property type="term" value="F:DNA binding"/>
    <property type="evidence" value="ECO:0007669"/>
    <property type="project" value="UniProtKB-UniRule"/>
</dbReference>
<evidence type="ECO:0000256" key="9">
    <source>
        <dbReference type="ARBA" id="ARBA00023157"/>
    </source>
</evidence>
<evidence type="ECO:0000259" key="12">
    <source>
        <dbReference type="PROSITE" id="PS51674"/>
    </source>
</evidence>
<feature type="binding site" evidence="11">
    <location>
        <position position="40"/>
    </location>
    <ligand>
        <name>[4Fe-4S] cluster</name>
        <dbReference type="ChEBI" id="CHEBI:49883"/>
    </ligand>
</feature>
<evidence type="ECO:0000256" key="2">
    <source>
        <dbReference type="ARBA" id="ARBA00006597"/>
    </source>
</evidence>